<keyword evidence="3" id="KW-1185">Reference proteome</keyword>
<reference evidence="3" key="1">
    <citation type="journal article" date="2019" name="Int. J. Syst. Evol. Microbiol.">
        <title>The Global Catalogue of Microorganisms (GCM) 10K type strain sequencing project: providing services to taxonomists for standard genome sequencing and annotation.</title>
        <authorList>
            <consortium name="The Broad Institute Genomics Platform"/>
            <consortium name="The Broad Institute Genome Sequencing Center for Infectious Disease"/>
            <person name="Wu L."/>
            <person name="Ma J."/>
        </authorList>
    </citation>
    <scope>NUCLEOTIDE SEQUENCE [LARGE SCALE GENOMIC DNA]</scope>
    <source>
        <strain evidence="3">KCTC 52168</strain>
    </source>
</reference>
<dbReference type="Proteomes" id="UP001595556">
    <property type="component" value="Unassembled WGS sequence"/>
</dbReference>
<evidence type="ECO:0000256" key="1">
    <source>
        <dbReference type="SAM" id="MobiDB-lite"/>
    </source>
</evidence>
<feature type="region of interest" description="Disordered" evidence="1">
    <location>
        <begin position="27"/>
        <end position="56"/>
    </location>
</feature>
<evidence type="ECO:0000313" key="2">
    <source>
        <dbReference type="EMBL" id="MFC3147073.1"/>
    </source>
</evidence>
<dbReference type="EMBL" id="JBHRTI010000003">
    <property type="protein sequence ID" value="MFC3147073.1"/>
    <property type="molecule type" value="Genomic_DNA"/>
</dbReference>
<evidence type="ECO:0008006" key="4">
    <source>
        <dbReference type="Google" id="ProtNLM"/>
    </source>
</evidence>
<evidence type="ECO:0000313" key="3">
    <source>
        <dbReference type="Proteomes" id="UP001595556"/>
    </source>
</evidence>
<gene>
    <name evidence="2" type="ORF">ACFOEN_05390</name>
</gene>
<organism evidence="2 3">
    <name type="scientific">Piscinibacterium candidicorallinum</name>
    <dbReference type="NCBI Taxonomy" id="1793872"/>
    <lineage>
        <taxon>Bacteria</taxon>
        <taxon>Pseudomonadati</taxon>
        <taxon>Pseudomonadota</taxon>
        <taxon>Betaproteobacteria</taxon>
        <taxon>Burkholderiales</taxon>
        <taxon>Piscinibacterium</taxon>
    </lineage>
</organism>
<name>A0ABV7H2S2_9BURK</name>
<proteinExistence type="predicted"/>
<comment type="caution">
    <text evidence="2">The sequence shown here is derived from an EMBL/GenBank/DDBJ whole genome shotgun (WGS) entry which is preliminary data.</text>
</comment>
<dbReference type="RefSeq" id="WP_377301791.1">
    <property type="nucleotide sequence ID" value="NZ_CP180191.1"/>
</dbReference>
<protein>
    <recommendedName>
        <fullName evidence="4">Colicin import membrane protein</fullName>
    </recommendedName>
</protein>
<accession>A0ABV7H2S2</accession>
<sequence>MRALLSLIGLIAAVLLVAMLARQHMGASKPTHVSPAAGTAGHQGAPNSIPSAAQAKAVAAEVERQADQAKARLDAAEAASK</sequence>